<dbReference type="EMBL" id="DPVE01000144">
    <property type="protein sequence ID" value="HCK30141.1"/>
    <property type="molecule type" value="Genomic_DNA"/>
</dbReference>
<evidence type="ECO:0000313" key="1">
    <source>
        <dbReference type="EMBL" id="HCK30141.1"/>
    </source>
</evidence>
<sequence>MNRLFLIGLVVSLTSIAGCGGKEPTEKQLNNHRELVAQESVKKLLKDPDSAKFQNMNGLCGEVNSKNGFGAYTGYVRFIGTPEITIIEGENSQVDQATFNEVWSKMCN</sequence>
<dbReference type="AlphaFoldDB" id="A0A3D2SL22"/>
<accession>A0A3D2SL22</accession>
<dbReference type="Proteomes" id="UP000263596">
    <property type="component" value="Unassembled WGS sequence"/>
</dbReference>
<name>A0A3D2SL22_9GAMM</name>
<evidence type="ECO:0000313" key="2">
    <source>
        <dbReference type="Proteomes" id="UP000263596"/>
    </source>
</evidence>
<gene>
    <name evidence="1" type="ORF">DHW29_08080</name>
</gene>
<proteinExistence type="predicted"/>
<dbReference type="RefSeq" id="WP_151731955.1">
    <property type="nucleotide sequence ID" value="NZ_BKHP01000027.1"/>
</dbReference>
<comment type="caution">
    <text evidence="1">The sequence shown here is derived from an EMBL/GenBank/DDBJ whole genome shotgun (WGS) entry which is preliminary data.</text>
</comment>
<evidence type="ECO:0008006" key="3">
    <source>
        <dbReference type="Google" id="ProtNLM"/>
    </source>
</evidence>
<reference evidence="1 2" key="1">
    <citation type="journal article" date="2018" name="Nat. Biotechnol.">
        <title>A standardized bacterial taxonomy based on genome phylogeny substantially revises the tree of life.</title>
        <authorList>
            <person name="Parks D.H."/>
            <person name="Chuvochina M."/>
            <person name="Waite D.W."/>
            <person name="Rinke C."/>
            <person name="Skarshewski A."/>
            <person name="Chaumeil P.A."/>
            <person name="Hugenholtz P."/>
        </authorList>
    </citation>
    <scope>NUCLEOTIDE SEQUENCE [LARGE SCALE GENOMIC DNA]</scope>
    <source>
        <strain evidence="1">UBA9669</strain>
    </source>
</reference>
<organism evidence="1 2">
    <name type="scientific">Acinetobacter ursingii</name>
    <dbReference type="NCBI Taxonomy" id="108980"/>
    <lineage>
        <taxon>Bacteria</taxon>
        <taxon>Pseudomonadati</taxon>
        <taxon>Pseudomonadota</taxon>
        <taxon>Gammaproteobacteria</taxon>
        <taxon>Moraxellales</taxon>
        <taxon>Moraxellaceae</taxon>
        <taxon>Acinetobacter</taxon>
    </lineage>
</organism>
<protein>
    <recommendedName>
        <fullName evidence="3">Lipoprotein</fullName>
    </recommendedName>
</protein>
<dbReference type="PROSITE" id="PS51257">
    <property type="entry name" value="PROKAR_LIPOPROTEIN"/>
    <property type="match status" value="1"/>
</dbReference>